<organism evidence="1 2">
    <name type="scientific">Candidatus Merdivivens pullistercoris</name>
    <dbReference type="NCBI Taxonomy" id="2840873"/>
    <lineage>
        <taxon>Bacteria</taxon>
        <taxon>Pseudomonadati</taxon>
        <taxon>Bacteroidota</taxon>
        <taxon>Bacteroidia</taxon>
        <taxon>Bacteroidales</taxon>
        <taxon>Muribaculaceae</taxon>
        <taxon>Muribaculaceae incertae sedis</taxon>
        <taxon>Candidatus Merdivivens</taxon>
    </lineage>
</organism>
<gene>
    <name evidence="1" type="ORF">IAB93_06800</name>
</gene>
<protein>
    <submittedName>
        <fullName evidence="1">Uncharacterized protein</fullName>
    </submittedName>
</protein>
<comment type="caution">
    <text evidence="1">The sequence shown here is derived from an EMBL/GenBank/DDBJ whole genome shotgun (WGS) entry which is preliminary data.</text>
</comment>
<evidence type="ECO:0000313" key="2">
    <source>
        <dbReference type="Proteomes" id="UP000823597"/>
    </source>
</evidence>
<accession>A0A9D9I616</accession>
<sequence>MKMKAVIATDSKSLLLLRGRHHPFTRPRAATLSHGNYRIHNHMGIILRIII</sequence>
<dbReference type="Proteomes" id="UP000823597">
    <property type="component" value="Unassembled WGS sequence"/>
</dbReference>
<reference evidence="1" key="2">
    <citation type="journal article" date="2021" name="PeerJ">
        <title>Extensive microbial diversity within the chicken gut microbiome revealed by metagenomics and culture.</title>
        <authorList>
            <person name="Gilroy R."/>
            <person name="Ravi A."/>
            <person name="Getino M."/>
            <person name="Pursley I."/>
            <person name="Horton D.L."/>
            <person name="Alikhan N.F."/>
            <person name="Baker D."/>
            <person name="Gharbi K."/>
            <person name="Hall N."/>
            <person name="Watson M."/>
            <person name="Adriaenssens E.M."/>
            <person name="Foster-Nyarko E."/>
            <person name="Jarju S."/>
            <person name="Secka A."/>
            <person name="Antonio M."/>
            <person name="Oren A."/>
            <person name="Chaudhuri R.R."/>
            <person name="La Ragione R."/>
            <person name="Hildebrand F."/>
            <person name="Pallen M.J."/>
        </authorList>
    </citation>
    <scope>NUCLEOTIDE SEQUENCE</scope>
    <source>
        <strain evidence="1">10037</strain>
    </source>
</reference>
<proteinExistence type="predicted"/>
<dbReference type="EMBL" id="JADIME010000073">
    <property type="protein sequence ID" value="MBO8465686.1"/>
    <property type="molecule type" value="Genomic_DNA"/>
</dbReference>
<name>A0A9D9I616_9BACT</name>
<reference evidence="1" key="1">
    <citation type="submission" date="2020-10" db="EMBL/GenBank/DDBJ databases">
        <authorList>
            <person name="Gilroy R."/>
        </authorList>
    </citation>
    <scope>NUCLEOTIDE SEQUENCE</scope>
    <source>
        <strain evidence="1">10037</strain>
    </source>
</reference>
<dbReference type="AlphaFoldDB" id="A0A9D9I616"/>
<evidence type="ECO:0000313" key="1">
    <source>
        <dbReference type="EMBL" id="MBO8465686.1"/>
    </source>
</evidence>